<feature type="transmembrane region" description="Helical" evidence="6">
    <location>
        <begin position="339"/>
        <end position="362"/>
    </location>
</feature>
<feature type="transmembrane region" description="Helical" evidence="6">
    <location>
        <begin position="733"/>
        <end position="752"/>
    </location>
</feature>
<keyword evidence="5 6" id="KW-0472">Membrane</keyword>
<evidence type="ECO:0000259" key="7">
    <source>
        <dbReference type="Pfam" id="PF02687"/>
    </source>
</evidence>
<evidence type="ECO:0000313" key="10">
    <source>
        <dbReference type="Proteomes" id="UP000033121"/>
    </source>
</evidence>
<feature type="transmembrane region" description="Helical" evidence="6">
    <location>
        <begin position="678"/>
        <end position="706"/>
    </location>
</feature>
<dbReference type="PROSITE" id="PS51257">
    <property type="entry name" value="PROKAR_LIPOPROTEIN"/>
    <property type="match status" value="1"/>
</dbReference>
<keyword evidence="4 6" id="KW-1133">Transmembrane helix</keyword>
<evidence type="ECO:0000256" key="6">
    <source>
        <dbReference type="SAM" id="Phobius"/>
    </source>
</evidence>
<gene>
    <name evidence="9" type="ORF">FPE01S_03_04190</name>
</gene>
<keyword evidence="3 6" id="KW-0812">Transmembrane</keyword>
<feature type="domain" description="MacB-like periplasmic core" evidence="8">
    <location>
        <begin position="529"/>
        <end position="609"/>
    </location>
</feature>
<dbReference type="PANTHER" id="PTHR30572">
    <property type="entry name" value="MEMBRANE COMPONENT OF TRANSPORTER-RELATED"/>
    <property type="match status" value="1"/>
</dbReference>
<feature type="transmembrane region" description="Helical" evidence="6">
    <location>
        <begin position="427"/>
        <end position="450"/>
    </location>
</feature>
<evidence type="ECO:0000256" key="5">
    <source>
        <dbReference type="ARBA" id="ARBA00023136"/>
    </source>
</evidence>
<feature type="transmembrane region" description="Helical" evidence="6">
    <location>
        <begin position="382"/>
        <end position="406"/>
    </location>
</feature>
<reference evidence="9 10" key="1">
    <citation type="submission" date="2015-04" db="EMBL/GenBank/DDBJ databases">
        <title>Whole genome shotgun sequence of Flavihumibacter petaseus NBRC 106054.</title>
        <authorList>
            <person name="Miyazawa S."/>
            <person name="Hosoyama A."/>
            <person name="Hashimoto M."/>
            <person name="Noguchi M."/>
            <person name="Tsuchikane K."/>
            <person name="Ohji S."/>
            <person name="Yamazoe A."/>
            <person name="Ichikawa N."/>
            <person name="Kimura A."/>
            <person name="Fujita N."/>
        </authorList>
    </citation>
    <scope>NUCLEOTIDE SEQUENCE [LARGE SCALE GENOMIC DNA]</scope>
    <source>
        <strain evidence="9 10">NBRC 106054</strain>
    </source>
</reference>
<feature type="domain" description="MacB-like periplasmic core" evidence="8">
    <location>
        <begin position="21"/>
        <end position="241"/>
    </location>
</feature>
<accession>A0A0E9N3Z8</accession>
<dbReference type="InterPro" id="IPR003838">
    <property type="entry name" value="ABC3_permease_C"/>
</dbReference>
<comment type="caution">
    <text evidence="9">The sequence shown here is derived from an EMBL/GenBank/DDBJ whole genome shotgun (WGS) entry which is preliminary data.</text>
</comment>
<keyword evidence="10" id="KW-1185">Reference proteome</keyword>
<feature type="domain" description="ABC3 transporter permease C-terminal" evidence="7">
    <location>
        <begin position="295"/>
        <end position="408"/>
    </location>
</feature>
<organism evidence="9 10">
    <name type="scientific">Flavihumibacter petaseus NBRC 106054</name>
    <dbReference type="NCBI Taxonomy" id="1220578"/>
    <lineage>
        <taxon>Bacteria</taxon>
        <taxon>Pseudomonadati</taxon>
        <taxon>Bacteroidota</taxon>
        <taxon>Chitinophagia</taxon>
        <taxon>Chitinophagales</taxon>
        <taxon>Chitinophagaceae</taxon>
        <taxon>Flavihumibacter</taxon>
    </lineage>
</organism>
<dbReference type="GO" id="GO:0022857">
    <property type="term" value="F:transmembrane transporter activity"/>
    <property type="evidence" value="ECO:0007669"/>
    <property type="project" value="TreeGrafter"/>
</dbReference>
<evidence type="ECO:0000256" key="1">
    <source>
        <dbReference type="ARBA" id="ARBA00004651"/>
    </source>
</evidence>
<dbReference type="Pfam" id="PF12704">
    <property type="entry name" value="MacB_PCD"/>
    <property type="match status" value="2"/>
</dbReference>
<comment type="subcellular location">
    <subcellularLocation>
        <location evidence="1">Cell membrane</location>
        <topology evidence="1">Multi-pass membrane protein</topology>
    </subcellularLocation>
</comment>
<dbReference type="RefSeq" id="WP_046370316.1">
    <property type="nucleotide sequence ID" value="NZ_BBWV01000003.1"/>
</dbReference>
<dbReference type="GO" id="GO:0005886">
    <property type="term" value="C:plasma membrane"/>
    <property type="evidence" value="ECO:0007669"/>
    <property type="project" value="UniProtKB-SubCell"/>
</dbReference>
<feature type="transmembrane region" description="Helical" evidence="6">
    <location>
        <begin position="767"/>
        <end position="787"/>
    </location>
</feature>
<dbReference type="EMBL" id="BBWV01000003">
    <property type="protein sequence ID" value="GAO44381.1"/>
    <property type="molecule type" value="Genomic_DNA"/>
</dbReference>
<dbReference type="AlphaFoldDB" id="A0A0E9N3Z8"/>
<dbReference type="PANTHER" id="PTHR30572:SF18">
    <property type="entry name" value="ABC-TYPE MACROLIDE FAMILY EXPORT SYSTEM PERMEASE COMPONENT 2"/>
    <property type="match status" value="1"/>
</dbReference>
<evidence type="ECO:0000256" key="4">
    <source>
        <dbReference type="ARBA" id="ARBA00022989"/>
    </source>
</evidence>
<feature type="domain" description="ABC3 transporter permease C-terminal" evidence="7">
    <location>
        <begin position="684"/>
        <end position="793"/>
    </location>
</feature>
<dbReference type="InterPro" id="IPR025857">
    <property type="entry name" value="MacB_PCD"/>
</dbReference>
<evidence type="ECO:0000256" key="2">
    <source>
        <dbReference type="ARBA" id="ARBA00022475"/>
    </source>
</evidence>
<dbReference type="OrthoDB" id="5933722at2"/>
<evidence type="ECO:0000256" key="3">
    <source>
        <dbReference type="ARBA" id="ARBA00022692"/>
    </source>
</evidence>
<dbReference type="Proteomes" id="UP000033121">
    <property type="component" value="Unassembled WGS sequence"/>
</dbReference>
<sequence length="804" mass="89847">MFKNYLKIAWRNIFHHKAYAAINIVGLALGIAACLLILQYVNYELGFDRQHARKENIYRVIQDRYDNGKLSTQWAAGAYAVGSAFKEAFPEIDDYVRLNQAGSQVLRRGNDLIKLENPYFASSSFFKIFSFPLVKGDPATALKEPFTVALSETLAKKLFGSVDVLGKELKVTGDRIYKVTAVYKDMPSQSHMHFEALFSFASFVQLIGPDNNPDNAWNWDGCLTYLLLKPGTDPKKLEKKFMAVVTQKNGESLKQYNADVKYYLQPLTDIHLYSNRMLEAGANGDGKTTYLLMGIAFFVVLIAWINYINLATARAISRAKEVGIRKAVGSQRSQLIGQFLFESALLNAMAVALAFVIILAVVPLFNRLTGQSISIGQLGGGMFWLNFLLLYIAGSFISGIYPALVLSSFKPIVVLKGKLVHTTQGSYLRKGLVVLQFAASLFLLIGTLAVSKQIRYMKKQELGMNIDQTLVIKKPIVVTDSTFLNQLTSFKNSLEGQSGIQKASSSTSVPGEPVGWNAGGIRLLSQPENVAKQYRVIGVDYDYVDMFDLKVKAGRNFSRDFGEKKGVIFNESAANQIGFTKPEDAIGKDIFFWGDTLRIVGVVHNFHQQSLRDAFEPLILRLFPDVRGYISLKVHAADVKGSITKVEKEWNRFFPGNTFEYFFLDEHFNSQYKSDQQFGLVFGIFTTMAIFVACMGLFGLASFTTLQKTKEIGIRKVLGASVNSILKALYQEFAWLILVAFVIATPIAWFAINKWLEGYAFRMRPDTITFVLPLLVILLVALITVSYQTIKAALANPVHSLRTE</sequence>
<keyword evidence="2" id="KW-1003">Cell membrane</keyword>
<evidence type="ECO:0000313" key="9">
    <source>
        <dbReference type="EMBL" id="GAO44381.1"/>
    </source>
</evidence>
<feature type="transmembrane region" description="Helical" evidence="6">
    <location>
        <begin position="20"/>
        <end position="41"/>
    </location>
</feature>
<dbReference type="Pfam" id="PF02687">
    <property type="entry name" value="FtsX"/>
    <property type="match status" value="2"/>
</dbReference>
<protein>
    <submittedName>
        <fullName evidence="9">Putative ABC transporter permease protein</fullName>
    </submittedName>
</protein>
<dbReference type="InterPro" id="IPR050250">
    <property type="entry name" value="Macrolide_Exporter_MacB"/>
</dbReference>
<feature type="transmembrane region" description="Helical" evidence="6">
    <location>
        <begin position="290"/>
        <end position="310"/>
    </location>
</feature>
<dbReference type="STRING" id="1220578.FPE01S_03_04190"/>
<name>A0A0E9N3Z8_9BACT</name>
<proteinExistence type="predicted"/>
<evidence type="ECO:0000259" key="8">
    <source>
        <dbReference type="Pfam" id="PF12704"/>
    </source>
</evidence>